<gene>
    <name evidence="1" type="ORF">SSFG_07492</name>
</gene>
<organism evidence="1 2">
    <name type="scientific">Streptomyces viridosporus (strain ATCC 14672 / DSM 40746 / JCM 4963 / KCTC 9882 / NRRL B-12104 / FH 1290)</name>
    <name type="common">Streptomyces ghanaensis</name>
    <dbReference type="NCBI Taxonomy" id="566461"/>
    <lineage>
        <taxon>Bacteria</taxon>
        <taxon>Bacillati</taxon>
        <taxon>Actinomycetota</taxon>
        <taxon>Actinomycetes</taxon>
        <taxon>Kitasatosporales</taxon>
        <taxon>Streptomycetaceae</taxon>
        <taxon>Streptomyces</taxon>
    </lineage>
</organism>
<dbReference type="EMBL" id="DS999641">
    <property type="protein sequence ID" value="EFE72257.2"/>
    <property type="molecule type" value="Genomic_DNA"/>
</dbReference>
<sequence>MRQGAKWLLLEGRNPWKEQLRTDARGRAVEKAMVYFLEDLTALCTAAEQLAARYPN</sequence>
<name>D5ZNX6_STRV1</name>
<reference evidence="2" key="1">
    <citation type="submission" date="2008-12" db="EMBL/GenBank/DDBJ databases">
        <title>Annotation of Streptomyces ghanaensis ATCC 14672.</title>
        <authorList>
            <consortium name="The Broad Institute Genome Sequencing Platform"/>
            <consortium name="Broad Institute Microbial Sequencing Center"/>
            <person name="Fischbach M."/>
            <person name="Ward D."/>
            <person name="Young S."/>
            <person name="Kodira C.D."/>
            <person name="Zeng Q."/>
            <person name="Koehrsen M."/>
            <person name="Godfrey P."/>
            <person name="Alvarado L."/>
            <person name="Berlin A.M."/>
            <person name="Borenstein D."/>
            <person name="Chen Z."/>
            <person name="Engels R."/>
            <person name="Freedman E."/>
            <person name="Gellesch M."/>
            <person name="Goldberg J."/>
            <person name="Griggs A."/>
            <person name="Gujja S."/>
            <person name="Heiman D.I."/>
            <person name="Hepburn T.A."/>
            <person name="Howarth C."/>
            <person name="Jen D."/>
            <person name="Larson L."/>
            <person name="Lewis B."/>
            <person name="Mehta T."/>
            <person name="Park D."/>
            <person name="Pearson M."/>
            <person name="Roberts A."/>
            <person name="Saif S."/>
            <person name="Shea T.D."/>
            <person name="Shenoy N."/>
            <person name="Sisk P."/>
            <person name="Stolte C."/>
            <person name="Sykes S.N."/>
            <person name="Walk T."/>
            <person name="White J."/>
            <person name="Yandava C."/>
            <person name="Straight P."/>
            <person name="Clardy J."/>
            <person name="Hung D."/>
            <person name="Kolter R."/>
            <person name="Mekalanos J."/>
            <person name="Walker S."/>
            <person name="Walsh C.T."/>
            <person name="Wieland B.L.C."/>
            <person name="Ilzarbe M."/>
            <person name="Galagan J."/>
            <person name="Nusbaum C."/>
            <person name="Birren B."/>
        </authorList>
    </citation>
    <scope>NUCLEOTIDE SEQUENCE [LARGE SCALE GENOMIC DNA]</scope>
    <source>
        <strain evidence="2">ATCC 14672 / DSM 40746 / JCM 4963 / KCTC 9882 / NRRL B-12104 / FH 1290</strain>
    </source>
</reference>
<dbReference type="Proteomes" id="UP000003824">
    <property type="component" value="Unassembled WGS sequence"/>
</dbReference>
<accession>D5ZNX6</accession>
<evidence type="ECO:0000313" key="1">
    <source>
        <dbReference type="EMBL" id="EFE72257.2"/>
    </source>
</evidence>
<protein>
    <submittedName>
        <fullName evidence="1">Predicted protein</fullName>
    </submittedName>
</protein>
<dbReference type="AlphaFoldDB" id="D5ZNX6"/>
<evidence type="ECO:0000313" key="2">
    <source>
        <dbReference type="Proteomes" id="UP000003824"/>
    </source>
</evidence>
<proteinExistence type="predicted"/>